<keyword evidence="1" id="KW-0597">Phosphoprotein</keyword>
<feature type="modified residue" description="4-aspartylphosphate" evidence="1">
    <location>
        <position position="57"/>
    </location>
</feature>
<dbReference type="PROSITE" id="PS50110">
    <property type="entry name" value="RESPONSE_REGULATORY"/>
    <property type="match status" value="1"/>
</dbReference>
<comment type="caution">
    <text evidence="3">The sequence shown here is derived from an EMBL/GenBank/DDBJ whole genome shotgun (WGS) entry which is preliminary data.</text>
</comment>
<evidence type="ECO:0000256" key="1">
    <source>
        <dbReference type="PROSITE-ProRule" id="PRU00169"/>
    </source>
</evidence>
<name>A0A832M288_9CYAN</name>
<dbReference type="SUPFAM" id="SSF52172">
    <property type="entry name" value="CheY-like"/>
    <property type="match status" value="1"/>
</dbReference>
<protein>
    <submittedName>
        <fullName evidence="3">Response regulator</fullName>
    </submittedName>
</protein>
<proteinExistence type="predicted"/>
<evidence type="ECO:0000313" key="3">
    <source>
        <dbReference type="EMBL" id="HGW93933.1"/>
    </source>
</evidence>
<feature type="domain" description="Response regulatory" evidence="2">
    <location>
        <begin position="6"/>
        <end position="95"/>
    </location>
</feature>
<dbReference type="InterPro" id="IPR001789">
    <property type="entry name" value="Sig_transdc_resp-reg_receiver"/>
</dbReference>
<accession>A0A832M288</accession>
<reference evidence="3" key="1">
    <citation type="journal article" date="2020" name="mSystems">
        <title>Genome- and Community-Level Interaction Insights into Carbon Utilization and Element Cycling Functions of Hydrothermarchaeota in Hydrothermal Sediment.</title>
        <authorList>
            <person name="Zhou Z."/>
            <person name="Liu Y."/>
            <person name="Xu W."/>
            <person name="Pan J."/>
            <person name="Luo Z.H."/>
            <person name="Li M."/>
        </authorList>
    </citation>
    <scope>NUCLEOTIDE SEQUENCE [LARGE SCALE GENOMIC DNA]</scope>
    <source>
        <strain evidence="3">SpSt-402</strain>
    </source>
</reference>
<evidence type="ECO:0000259" key="2">
    <source>
        <dbReference type="PROSITE" id="PS50110"/>
    </source>
</evidence>
<dbReference type="AlphaFoldDB" id="A0A832M288"/>
<organism evidence="3">
    <name type="scientific">Oscillatoriales cyanobacterium SpSt-402</name>
    <dbReference type="NCBI Taxonomy" id="2282168"/>
    <lineage>
        <taxon>Bacteria</taxon>
        <taxon>Bacillati</taxon>
        <taxon>Cyanobacteriota</taxon>
        <taxon>Cyanophyceae</taxon>
        <taxon>Oscillatoriophycideae</taxon>
        <taxon>Oscillatoriales</taxon>
    </lineage>
</organism>
<dbReference type="InterPro" id="IPR011006">
    <property type="entry name" value="CheY-like_superfamily"/>
</dbReference>
<dbReference type="GO" id="GO:0000160">
    <property type="term" value="P:phosphorelay signal transduction system"/>
    <property type="evidence" value="ECO:0007669"/>
    <property type="project" value="InterPro"/>
</dbReference>
<gene>
    <name evidence="3" type="ORF">ENR47_06590</name>
</gene>
<dbReference type="Gene3D" id="3.40.50.2300">
    <property type="match status" value="1"/>
</dbReference>
<dbReference type="EMBL" id="DSRD01000425">
    <property type="protein sequence ID" value="HGW93933.1"/>
    <property type="molecule type" value="Genomic_DNA"/>
</dbReference>
<sequence length="95" mass="10931">MSDPLTVLMVEDSEDDALLVLRELRRGGFEVTWERVQTANALRTALVNRRWDVIISDYRLPGFDARAALALFSKVSWIYRLLWCRAPSAKLQPLP</sequence>